<evidence type="ECO:0000313" key="2">
    <source>
        <dbReference type="EMBL" id="RMZ99674.1"/>
    </source>
</evidence>
<name>A0A3M7PLM7_BRAPC</name>
<protein>
    <submittedName>
        <fullName evidence="2">Uncharacterized protein</fullName>
    </submittedName>
</protein>
<accession>A0A3M7PLM7</accession>
<sequence length="100" mass="11805">MISIDKESERTNLASKSSSGDQDFVEDEEIQIDSFSQVQKQFFESKNASDLESDLFENDLTQTLKNLVLRAIHGRLFYDKCIIFDDRQRGQLQTRRRRRQ</sequence>
<evidence type="ECO:0000313" key="3">
    <source>
        <dbReference type="Proteomes" id="UP000276133"/>
    </source>
</evidence>
<feature type="compositionally biased region" description="Polar residues" evidence="1">
    <location>
        <begin position="11"/>
        <end position="21"/>
    </location>
</feature>
<dbReference type="Proteomes" id="UP000276133">
    <property type="component" value="Unassembled WGS sequence"/>
</dbReference>
<keyword evidence="3" id="KW-1185">Reference proteome</keyword>
<comment type="caution">
    <text evidence="2">The sequence shown here is derived from an EMBL/GenBank/DDBJ whole genome shotgun (WGS) entry which is preliminary data.</text>
</comment>
<feature type="compositionally biased region" description="Basic and acidic residues" evidence="1">
    <location>
        <begin position="1"/>
        <end position="10"/>
    </location>
</feature>
<reference evidence="2 3" key="1">
    <citation type="journal article" date="2018" name="Sci. Rep.">
        <title>Genomic signatures of local adaptation to the degree of environmental predictability in rotifers.</title>
        <authorList>
            <person name="Franch-Gras L."/>
            <person name="Hahn C."/>
            <person name="Garcia-Roger E.M."/>
            <person name="Carmona M.J."/>
            <person name="Serra M."/>
            <person name="Gomez A."/>
        </authorList>
    </citation>
    <scope>NUCLEOTIDE SEQUENCE [LARGE SCALE GENOMIC DNA]</scope>
    <source>
        <strain evidence="2">HYR1</strain>
    </source>
</reference>
<dbReference type="EMBL" id="REGN01010113">
    <property type="protein sequence ID" value="RMZ99674.1"/>
    <property type="molecule type" value="Genomic_DNA"/>
</dbReference>
<evidence type="ECO:0000256" key="1">
    <source>
        <dbReference type="SAM" id="MobiDB-lite"/>
    </source>
</evidence>
<feature type="region of interest" description="Disordered" evidence="1">
    <location>
        <begin position="1"/>
        <end position="24"/>
    </location>
</feature>
<proteinExistence type="predicted"/>
<organism evidence="2 3">
    <name type="scientific">Brachionus plicatilis</name>
    <name type="common">Marine rotifer</name>
    <name type="synonym">Brachionus muelleri</name>
    <dbReference type="NCBI Taxonomy" id="10195"/>
    <lineage>
        <taxon>Eukaryota</taxon>
        <taxon>Metazoa</taxon>
        <taxon>Spiralia</taxon>
        <taxon>Gnathifera</taxon>
        <taxon>Rotifera</taxon>
        <taxon>Eurotatoria</taxon>
        <taxon>Monogononta</taxon>
        <taxon>Pseudotrocha</taxon>
        <taxon>Ploima</taxon>
        <taxon>Brachionidae</taxon>
        <taxon>Brachionus</taxon>
    </lineage>
</organism>
<gene>
    <name evidence="2" type="ORF">BpHYR1_002740</name>
</gene>
<dbReference type="AlphaFoldDB" id="A0A3M7PLM7"/>